<reference evidence="3" key="1">
    <citation type="submission" date="2021-10" db="EMBL/GenBank/DDBJ databases">
        <authorList>
            <person name="Piombo E."/>
        </authorList>
    </citation>
    <scope>NUCLEOTIDE SEQUENCE</scope>
</reference>
<name>A0A9N9VGB5_9HYPO</name>
<evidence type="ECO:0000313" key="4">
    <source>
        <dbReference type="Proteomes" id="UP000696573"/>
    </source>
</evidence>
<keyword evidence="2" id="KW-0732">Signal</keyword>
<dbReference type="Proteomes" id="UP000696573">
    <property type="component" value="Unassembled WGS sequence"/>
</dbReference>
<feature type="compositionally biased region" description="Basic and acidic residues" evidence="1">
    <location>
        <begin position="111"/>
        <end position="120"/>
    </location>
</feature>
<feature type="compositionally biased region" description="Basic and acidic residues" evidence="1">
    <location>
        <begin position="71"/>
        <end position="81"/>
    </location>
</feature>
<evidence type="ECO:0000313" key="3">
    <source>
        <dbReference type="EMBL" id="CAH0023465.1"/>
    </source>
</evidence>
<dbReference type="EMBL" id="CABFNQ020000692">
    <property type="protein sequence ID" value="CAH0023465.1"/>
    <property type="molecule type" value="Genomic_DNA"/>
</dbReference>
<feature type="signal peptide" evidence="2">
    <location>
        <begin position="1"/>
        <end position="20"/>
    </location>
</feature>
<gene>
    <name evidence="3" type="ORF">CRHIZ90672A_00010909</name>
</gene>
<sequence length="177" mass="20262">MRYSIVFFAALLGSAAATQAGELQDREVHEVSALQERAPVIRPPGWKGIGIPYPKKPILPKGRPSRPKRLRNLEELEERSPVMRPPGWKSIGVPYRKTPFLPKGRPTRRKRDLDELEGRGFQRRALPGPAPRRMGLSGSRINRPYYKGLAAPRRRPRDVEGLDERDLYDDAWFDSEE</sequence>
<feature type="chain" id="PRO_5040471209" evidence="2">
    <location>
        <begin position="21"/>
        <end position="177"/>
    </location>
</feature>
<keyword evidence="4" id="KW-1185">Reference proteome</keyword>
<dbReference type="AlphaFoldDB" id="A0A9N9VGB5"/>
<evidence type="ECO:0000256" key="2">
    <source>
        <dbReference type="SAM" id="SignalP"/>
    </source>
</evidence>
<accession>A0A9N9VGB5</accession>
<evidence type="ECO:0000256" key="1">
    <source>
        <dbReference type="SAM" id="MobiDB-lite"/>
    </source>
</evidence>
<proteinExistence type="predicted"/>
<comment type="caution">
    <text evidence="3">The sequence shown here is derived from an EMBL/GenBank/DDBJ whole genome shotgun (WGS) entry which is preliminary data.</text>
</comment>
<feature type="region of interest" description="Disordered" evidence="1">
    <location>
        <begin position="52"/>
        <end position="162"/>
    </location>
</feature>
<organism evidence="3 4">
    <name type="scientific">Clonostachys rhizophaga</name>
    <dbReference type="NCBI Taxonomy" id="160324"/>
    <lineage>
        <taxon>Eukaryota</taxon>
        <taxon>Fungi</taxon>
        <taxon>Dikarya</taxon>
        <taxon>Ascomycota</taxon>
        <taxon>Pezizomycotina</taxon>
        <taxon>Sordariomycetes</taxon>
        <taxon>Hypocreomycetidae</taxon>
        <taxon>Hypocreales</taxon>
        <taxon>Bionectriaceae</taxon>
        <taxon>Clonostachys</taxon>
    </lineage>
</organism>
<dbReference type="OrthoDB" id="5148573at2759"/>
<protein>
    <submittedName>
        <fullName evidence="3">Uncharacterized protein</fullName>
    </submittedName>
</protein>